<dbReference type="InterPro" id="IPR058532">
    <property type="entry name" value="YjbR/MT2646/Rv2570-like"/>
</dbReference>
<dbReference type="EMBL" id="JACXJA010000030">
    <property type="protein sequence ID" value="MBD2864514.1"/>
    <property type="molecule type" value="Genomic_DNA"/>
</dbReference>
<dbReference type="AlphaFoldDB" id="A0A927H2I7"/>
<dbReference type="GO" id="GO:0003677">
    <property type="term" value="F:DNA binding"/>
    <property type="evidence" value="ECO:0007669"/>
    <property type="project" value="UniProtKB-KW"/>
</dbReference>
<dbReference type="Proteomes" id="UP000639396">
    <property type="component" value="Unassembled WGS sequence"/>
</dbReference>
<proteinExistence type="predicted"/>
<reference evidence="1" key="1">
    <citation type="submission" date="2020-09" db="EMBL/GenBank/DDBJ databases">
        <title>A novel bacterium of genus Paenibacillus, isolated from South China Sea.</title>
        <authorList>
            <person name="Huang H."/>
            <person name="Mo K."/>
            <person name="Hu Y."/>
        </authorList>
    </citation>
    <scope>NUCLEOTIDE SEQUENCE</scope>
    <source>
        <strain evidence="1">IB182363</strain>
    </source>
</reference>
<dbReference type="SUPFAM" id="SSF142906">
    <property type="entry name" value="YjbR-like"/>
    <property type="match status" value="1"/>
</dbReference>
<comment type="caution">
    <text evidence="1">The sequence shown here is derived from an EMBL/GenBank/DDBJ whole genome shotgun (WGS) entry which is preliminary data.</text>
</comment>
<keyword evidence="1" id="KW-0238">DNA-binding</keyword>
<protein>
    <submittedName>
        <fullName evidence="1">MmcQ/YjbR family DNA-binding protein</fullName>
    </submittedName>
</protein>
<gene>
    <name evidence="1" type="ORF">IDH45_21220</name>
</gene>
<keyword evidence="2" id="KW-1185">Reference proteome</keyword>
<accession>A0A927H2I7</accession>
<sequence length="119" mass="13835">MSAPALFDRVRTIALRLPEVEEGTTYGTASLRVRGKFFSRIREDGETLVLKTDFETQDFLLQAYPDIYYITDHYKGYPYILVRLSAVGADELREQVERAWRLTAPKKLVAQYDQDRSRP</sequence>
<dbReference type="Pfam" id="PF04237">
    <property type="entry name" value="YjbR"/>
    <property type="match status" value="1"/>
</dbReference>
<evidence type="ECO:0000313" key="1">
    <source>
        <dbReference type="EMBL" id="MBD2864514.1"/>
    </source>
</evidence>
<name>A0A927H2I7_9BACL</name>
<evidence type="ECO:0000313" key="2">
    <source>
        <dbReference type="Proteomes" id="UP000639396"/>
    </source>
</evidence>
<dbReference type="RefSeq" id="WP_190930139.1">
    <property type="nucleotide sequence ID" value="NZ_JACXJA010000030.1"/>
</dbReference>
<organism evidence="1 2">
    <name type="scientific">Paenibacillus oceani</name>
    <dbReference type="NCBI Taxonomy" id="2772510"/>
    <lineage>
        <taxon>Bacteria</taxon>
        <taxon>Bacillati</taxon>
        <taxon>Bacillota</taxon>
        <taxon>Bacilli</taxon>
        <taxon>Bacillales</taxon>
        <taxon>Paenibacillaceae</taxon>
        <taxon>Paenibacillus</taxon>
    </lineage>
</organism>
<dbReference type="InterPro" id="IPR038056">
    <property type="entry name" value="YjbR-like_sf"/>
</dbReference>
<dbReference type="Gene3D" id="3.90.1150.30">
    <property type="match status" value="1"/>
</dbReference>